<protein>
    <submittedName>
        <fullName evidence="1">Uncharacterized protein</fullName>
    </submittedName>
</protein>
<evidence type="ECO:0000313" key="1">
    <source>
        <dbReference type="EMBL" id="SED57596.1"/>
    </source>
</evidence>
<name>A0A1H5BT87_PSETA</name>
<evidence type="ECO:0000313" key="2">
    <source>
        <dbReference type="Proteomes" id="UP000183155"/>
    </source>
</evidence>
<dbReference type="EMBL" id="FNRS01000002">
    <property type="protein sequence ID" value="SED57596.1"/>
    <property type="molecule type" value="Genomic_DNA"/>
</dbReference>
<organism evidence="1 2">
    <name type="scientific">Pseudomonas taetrolens</name>
    <dbReference type="NCBI Taxonomy" id="47884"/>
    <lineage>
        <taxon>Bacteria</taxon>
        <taxon>Pseudomonadati</taxon>
        <taxon>Pseudomonadota</taxon>
        <taxon>Gammaproteobacteria</taxon>
        <taxon>Pseudomonadales</taxon>
        <taxon>Pseudomonadaceae</taxon>
        <taxon>Pseudomonas</taxon>
    </lineage>
</organism>
<keyword evidence="2" id="KW-1185">Reference proteome</keyword>
<dbReference type="Proteomes" id="UP000183155">
    <property type="component" value="Unassembled WGS sequence"/>
</dbReference>
<proteinExistence type="predicted"/>
<accession>A0A1H5BT87</accession>
<gene>
    <name evidence="1" type="ORF">SAMN04490203_4205</name>
</gene>
<reference evidence="1 2" key="1">
    <citation type="submission" date="2016-10" db="EMBL/GenBank/DDBJ databases">
        <authorList>
            <person name="Varghese N."/>
            <person name="Submissions S."/>
        </authorList>
    </citation>
    <scope>NUCLEOTIDE SEQUENCE [LARGE SCALE GENOMIC DNA]</scope>
    <source>
        <strain evidence="1 2">BS3652</strain>
    </source>
</reference>
<sequence length="50" mass="5965">MRRFATLIWAGINGRYQHTRAFHPFSPLSGAFLLFYKAHLKLWKTILQPY</sequence>
<comment type="caution">
    <text evidence="1">The sequence shown here is derived from an EMBL/GenBank/DDBJ whole genome shotgun (WGS) entry which is preliminary data.</text>
</comment>